<evidence type="ECO:0000256" key="3">
    <source>
        <dbReference type="ARBA" id="ARBA00023004"/>
    </source>
</evidence>
<evidence type="ECO:0000256" key="2">
    <source>
        <dbReference type="ARBA" id="ARBA00022723"/>
    </source>
</evidence>
<keyword evidence="5" id="KW-0472">Membrane</keyword>
<keyword evidence="5" id="KW-1133">Transmembrane helix</keyword>
<dbReference type="OrthoDB" id="9805202at2"/>
<keyword evidence="8" id="KW-1185">Reference proteome</keyword>
<evidence type="ECO:0000313" key="8">
    <source>
        <dbReference type="Proteomes" id="UP000184485"/>
    </source>
</evidence>
<dbReference type="STRING" id="1122133.SAMN02745157_4965"/>
<dbReference type="RefSeq" id="WP_073058431.1">
    <property type="nucleotide sequence ID" value="NZ_FQUP01000008.1"/>
</dbReference>
<dbReference type="PROSITE" id="PS51007">
    <property type="entry name" value="CYTC"/>
    <property type="match status" value="1"/>
</dbReference>
<evidence type="ECO:0000313" key="7">
    <source>
        <dbReference type="EMBL" id="SHG86463.1"/>
    </source>
</evidence>
<reference evidence="7 8" key="1">
    <citation type="submission" date="2016-11" db="EMBL/GenBank/DDBJ databases">
        <authorList>
            <person name="Jaros S."/>
            <person name="Januszkiewicz K."/>
            <person name="Wedrychowicz H."/>
        </authorList>
    </citation>
    <scope>NUCLEOTIDE SEQUENCE [LARGE SCALE GENOMIC DNA]</scope>
    <source>
        <strain evidence="7 8">DSM 19436</strain>
    </source>
</reference>
<keyword evidence="3 4" id="KW-0408">Iron</keyword>
<evidence type="ECO:0000259" key="6">
    <source>
        <dbReference type="PROSITE" id="PS51007"/>
    </source>
</evidence>
<dbReference type="AlphaFoldDB" id="A0A1M5NBU0"/>
<feature type="transmembrane region" description="Helical" evidence="5">
    <location>
        <begin position="12"/>
        <end position="34"/>
    </location>
</feature>
<protein>
    <recommendedName>
        <fullName evidence="6">Cytochrome c domain-containing protein</fullName>
    </recommendedName>
</protein>
<accession>A0A1M5NBU0</accession>
<dbReference type="InterPro" id="IPR009056">
    <property type="entry name" value="Cyt_c-like_dom"/>
</dbReference>
<dbReference type="Proteomes" id="UP000184485">
    <property type="component" value="Unassembled WGS sequence"/>
</dbReference>
<gene>
    <name evidence="7" type="ORF">SAMN02745157_4965</name>
</gene>
<organism evidence="7 8">
    <name type="scientific">Kaistia soli DSM 19436</name>
    <dbReference type="NCBI Taxonomy" id="1122133"/>
    <lineage>
        <taxon>Bacteria</taxon>
        <taxon>Pseudomonadati</taxon>
        <taxon>Pseudomonadota</taxon>
        <taxon>Alphaproteobacteria</taxon>
        <taxon>Hyphomicrobiales</taxon>
        <taxon>Kaistiaceae</taxon>
        <taxon>Kaistia</taxon>
    </lineage>
</organism>
<dbReference type="GO" id="GO:0009055">
    <property type="term" value="F:electron transfer activity"/>
    <property type="evidence" value="ECO:0007669"/>
    <property type="project" value="InterPro"/>
</dbReference>
<keyword evidence="1 4" id="KW-0349">Heme</keyword>
<proteinExistence type="predicted"/>
<feature type="domain" description="Cytochrome c" evidence="6">
    <location>
        <begin position="524"/>
        <end position="684"/>
    </location>
</feature>
<dbReference type="InterPro" id="IPR036909">
    <property type="entry name" value="Cyt_c-like_dom_sf"/>
</dbReference>
<dbReference type="SUPFAM" id="SSF46626">
    <property type="entry name" value="Cytochrome c"/>
    <property type="match status" value="2"/>
</dbReference>
<evidence type="ECO:0000256" key="4">
    <source>
        <dbReference type="PROSITE-ProRule" id="PRU00433"/>
    </source>
</evidence>
<evidence type="ECO:0000256" key="1">
    <source>
        <dbReference type="ARBA" id="ARBA00022617"/>
    </source>
</evidence>
<dbReference type="EMBL" id="FQUP01000008">
    <property type="protein sequence ID" value="SHG86463.1"/>
    <property type="molecule type" value="Genomic_DNA"/>
</dbReference>
<keyword evidence="2 4" id="KW-0479">Metal-binding</keyword>
<evidence type="ECO:0000256" key="5">
    <source>
        <dbReference type="SAM" id="Phobius"/>
    </source>
</evidence>
<dbReference type="GO" id="GO:0020037">
    <property type="term" value="F:heme binding"/>
    <property type="evidence" value="ECO:0007669"/>
    <property type="project" value="InterPro"/>
</dbReference>
<keyword evidence="5" id="KW-0812">Transmembrane</keyword>
<sequence>MSTIMRRIVRFLAWGVAILAGVFVLVAIGGIILVRSLVEPDSGKFGHVEDEARHVGLDRSYFHAADDPYFVDLDKGLLKKPAPGAAYPPEIMEVATTTGLAPEAVRQSAIKGQNAWIVWTGGNDRFWDFAANTAIGSFDLLKTISSHPSQAYGRPNRWRYLGLSNEPCFSKATGPDPKHFGLWIDQRDPNCPADPFGGNPEADARYPGVRTGARGTTFKVGTQEVSIPVGSYYGEPTGVLGLRLFPNPDFDAEAAKHWDSDKYYTDEKYYNDKTLVRPYRVGMSCAFCHLGPNPINAPKSPEHPRFSELTSNPGAQYFWVDRIFFWNTRPRDTPDRPAPNEGNFLFQLFHTNPPGSLDTSLVSTDYINNPRTMNAVYDVMARMRQAPLTGAEQLKGDERDNKQFQDYPQTAALGSFYDNGTGKGASMRVLKDGSDSVGALGALNRVYLNIGLFSEEWLLHFRAFLGGQKISPIRIADAQKNSAYWGATEDMTADMAIFFLVTARADRLADIPEGTAVLAKRDAAAVDRGKVVFAETCAACHSSSWKQPAPPASYGVDSGICAGGGSGPHYRECWDRYWAWTQTETFKRGMVAEVNKRDADGKETFLDGNFLSTERRVPLDVIGTNACSALATNGLSGDIWDNFTSDTYKSLPPPHEIAVNHPVSGAAMPLRSLGNGRGYIRPASLISLWSSAPYLLNNSIGYDEAYYGPGYRQNHRSGPSYDYGASCPGSDPSNPDLPCIENRLALYDRSIREMLWPQTRRMDTMTDAPVPGYIYRTTAPSCLKVPSGFSPSIVKNFAGPLNWLFGWAVAPDGALHLGPFPKGFPINALVNTKLLPDNDEPSLAHYWRLLSAAPTLYSAFSQLGGQCTDAELADPGVQVHAETVMRETKLVDTLVGLSKCPDYVVNRGHLFGTDLPDPDKQALIAYLKQF</sequence>
<name>A0A1M5NBU0_9HYPH</name>
<dbReference type="GO" id="GO:0046872">
    <property type="term" value="F:metal ion binding"/>
    <property type="evidence" value="ECO:0007669"/>
    <property type="project" value="UniProtKB-KW"/>
</dbReference>